<dbReference type="OrthoDB" id="354304at2759"/>
<gene>
    <name evidence="2" type="ORF">AFUS01_LOCUS2281</name>
</gene>
<comment type="caution">
    <text evidence="2">The sequence shown here is derived from an EMBL/GenBank/DDBJ whole genome shotgun (WGS) entry which is preliminary data.</text>
</comment>
<name>A0A8J2NK64_9HEXA</name>
<sequence length="40" mass="4597">MCTTMEKARVYFVRHAESVGNDTRTNLPPEENVLTERGML</sequence>
<evidence type="ECO:0000256" key="1">
    <source>
        <dbReference type="SAM" id="MobiDB-lite"/>
    </source>
</evidence>
<dbReference type="EMBL" id="CAJVCH010012983">
    <property type="protein sequence ID" value="CAG7673623.1"/>
    <property type="molecule type" value="Genomic_DNA"/>
</dbReference>
<evidence type="ECO:0000313" key="3">
    <source>
        <dbReference type="Proteomes" id="UP000708208"/>
    </source>
</evidence>
<dbReference type="AlphaFoldDB" id="A0A8J2NK64"/>
<feature type="non-terminal residue" evidence="2">
    <location>
        <position position="1"/>
    </location>
</feature>
<dbReference type="Proteomes" id="UP000708208">
    <property type="component" value="Unassembled WGS sequence"/>
</dbReference>
<evidence type="ECO:0000313" key="2">
    <source>
        <dbReference type="EMBL" id="CAG7673623.1"/>
    </source>
</evidence>
<reference evidence="2" key="1">
    <citation type="submission" date="2021-06" db="EMBL/GenBank/DDBJ databases">
        <authorList>
            <person name="Hodson N. C."/>
            <person name="Mongue J. A."/>
            <person name="Jaron S. K."/>
        </authorList>
    </citation>
    <scope>NUCLEOTIDE SEQUENCE</scope>
</reference>
<keyword evidence="3" id="KW-1185">Reference proteome</keyword>
<protein>
    <recommendedName>
        <fullName evidence="4">Phosphoglycerate mutase</fullName>
    </recommendedName>
</protein>
<organism evidence="2 3">
    <name type="scientific">Allacma fusca</name>
    <dbReference type="NCBI Taxonomy" id="39272"/>
    <lineage>
        <taxon>Eukaryota</taxon>
        <taxon>Metazoa</taxon>
        <taxon>Ecdysozoa</taxon>
        <taxon>Arthropoda</taxon>
        <taxon>Hexapoda</taxon>
        <taxon>Collembola</taxon>
        <taxon>Symphypleona</taxon>
        <taxon>Sminthuridae</taxon>
        <taxon>Allacma</taxon>
    </lineage>
</organism>
<accession>A0A8J2NK64</accession>
<evidence type="ECO:0008006" key="4">
    <source>
        <dbReference type="Google" id="ProtNLM"/>
    </source>
</evidence>
<proteinExistence type="predicted"/>
<feature type="region of interest" description="Disordered" evidence="1">
    <location>
        <begin position="20"/>
        <end position="40"/>
    </location>
</feature>